<name>A0AAW1SCZ8_9CHLO</name>
<gene>
    <name evidence="2" type="ORF">WJX81_003011</name>
</gene>
<organism evidence="2 3">
    <name type="scientific">Elliptochloris bilobata</name>
    <dbReference type="NCBI Taxonomy" id="381761"/>
    <lineage>
        <taxon>Eukaryota</taxon>
        <taxon>Viridiplantae</taxon>
        <taxon>Chlorophyta</taxon>
        <taxon>core chlorophytes</taxon>
        <taxon>Trebouxiophyceae</taxon>
        <taxon>Trebouxiophyceae incertae sedis</taxon>
        <taxon>Elliptochloris clade</taxon>
        <taxon>Elliptochloris</taxon>
    </lineage>
</organism>
<feature type="compositionally biased region" description="Low complexity" evidence="1">
    <location>
        <begin position="276"/>
        <end position="290"/>
    </location>
</feature>
<feature type="compositionally biased region" description="Basic residues" evidence="1">
    <location>
        <begin position="370"/>
        <end position="384"/>
    </location>
</feature>
<dbReference type="PANTHER" id="PTHR34954">
    <property type="entry name" value="EXPRESSED PROTEIN"/>
    <property type="match status" value="1"/>
</dbReference>
<feature type="region of interest" description="Disordered" evidence="1">
    <location>
        <begin position="592"/>
        <end position="625"/>
    </location>
</feature>
<feature type="region of interest" description="Disordered" evidence="1">
    <location>
        <begin position="221"/>
        <end position="243"/>
    </location>
</feature>
<dbReference type="GO" id="GO:1990052">
    <property type="term" value="P:ER to chloroplast lipid transport"/>
    <property type="evidence" value="ECO:0007669"/>
    <property type="project" value="InterPro"/>
</dbReference>
<feature type="compositionally biased region" description="Low complexity" evidence="1">
    <location>
        <begin position="430"/>
        <end position="440"/>
    </location>
</feature>
<evidence type="ECO:0000313" key="3">
    <source>
        <dbReference type="Proteomes" id="UP001445335"/>
    </source>
</evidence>
<comment type="caution">
    <text evidence="2">The sequence shown here is derived from an EMBL/GenBank/DDBJ whole genome shotgun (WGS) entry which is preliminary data.</text>
</comment>
<proteinExistence type="predicted"/>
<dbReference type="Proteomes" id="UP001445335">
    <property type="component" value="Unassembled WGS sequence"/>
</dbReference>
<evidence type="ECO:0000313" key="2">
    <source>
        <dbReference type="EMBL" id="KAK9843446.1"/>
    </source>
</evidence>
<accession>A0AAW1SCZ8</accession>
<dbReference type="GO" id="GO:0034196">
    <property type="term" value="P:acylglycerol transport"/>
    <property type="evidence" value="ECO:0007669"/>
    <property type="project" value="InterPro"/>
</dbReference>
<feature type="region of interest" description="Disordered" evidence="1">
    <location>
        <begin position="267"/>
        <end position="297"/>
    </location>
</feature>
<dbReference type="GO" id="GO:0070300">
    <property type="term" value="F:phosphatidic acid binding"/>
    <property type="evidence" value="ECO:0007669"/>
    <property type="project" value="InterPro"/>
</dbReference>
<evidence type="ECO:0000256" key="1">
    <source>
        <dbReference type="SAM" id="MobiDB-lite"/>
    </source>
</evidence>
<feature type="region of interest" description="Disordered" evidence="1">
    <location>
        <begin position="419"/>
        <end position="448"/>
    </location>
</feature>
<reference evidence="2 3" key="1">
    <citation type="journal article" date="2024" name="Nat. Commun.">
        <title>Phylogenomics reveals the evolutionary origins of lichenization in chlorophyte algae.</title>
        <authorList>
            <person name="Puginier C."/>
            <person name="Libourel C."/>
            <person name="Otte J."/>
            <person name="Skaloud P."/>
            <person name="Haon M."/>
            <person name="Grisel S."/>
            <person name="Petersen M."/>
            <person name="Berrin J.G."/>
            <person name="Delaux P.M."/>
            <person name="Dal Grande F."/>
            <person name="Keller J."/>
        </authorList>
    </citation>
    <scope>NUCLEOTIDE SEQUENCE [LARGE SCALE GENOMIC DNA]</scope>
    <source>
        <strain evidence="2 3">SAG 245.80</strain>
    </source>
</reference>
<sequence length="684" mass="71569">MIVPEKLEHRARVRGAIHANFWDQPVQSTRSLDGLARTLPCEPPPLTQTCASGLSRTQQLLALQALWFPCVPSYDADMGGLVLDRVMGKTGGPNWWLALLGRARAQQMYAAHRRGNRVGQTLKDLNNYSLCARTHVGVGKSTTLNAIGEAGGPVARGQAWLKRQLPGHELQASAAWNSEFLDSAAAYCVVPLALALDVGSTQRADGIQYRLGLHHVSATEGVPGAEARGGPGSLSSPRGPADPPLRSALHFQGAVAVEGEAVLWHPTANRPPWGTDSGLGDGPDAAGADSDGTESGDWAAELHPEVAKQLDAALAQIGAAREALGEGTVLAGVSAGGIQSDVAGARGTLERARGRLAALTGALRDGLLGRKRRQSLRARPRPPRRQPYSPWLAQPYIKVNAAVGCLARIPLPTGAFRPFDGQPTSPTQPAAAGAKAAPELDAARRRKRRVPPRFGAEMWAPYLRDTALRVFASFGASAQVGRFSRPFFDYTAAAARLDLGLTSPQAQWLADGGGTSAGGTAGAGARSAADDWLDSGGGDYGEGGLQAAGPLLKHRAFALEGRGIWHALSVSAAQQLVGPLRLRADFRLALEPPAAPPVPPNPRIPSPKGGRRGGAGLGNGGAGGARPQWQTLEVLADAVRGMRATPLEAVYGLDLALPGSGGAARAAAWWSPARREAQIELRLF</sequence>
<feature type="region of interest" description="Disordered" evidence="1">
    <location>
        <begin position="370"/>
        <end position="389"/>
    </location>
</feature>
<protein>
    <submittedName>
        <fullName evidence="2">Uncharacterized protein</fullName>
    </submittedName>
</protein>
<feature type="compositionally biased region" description="Gly residues" evidence="1">
    <location>
        <begin position="612"/>
        <end position="624"/>
    </location>
</feature>
<dbReference type="AlphaFoldDB" id="A0AAW1SCZ8"/>
<dbReference type="PANTHER" id="PTHR34954:SF3">
    <property type="entry name" value="EXPRESSED PROTEIN"/>
    <property type="match status" value="1"/>
</dbReference>
<dbReference type="EMBL" id="JALJOU010000006">
    <property type="protein sequence ID" value="KAK9843446.1"/>
    <property type="molecule type" value="Genomic_DNA"/>
</dbReference>
<dbReference type="InterPro" id="IPR044160">
    <property type="entry name" value="TGD4-like"/>
</dbReference>
<feature type="compositionally biased region" description="Pro residues" evidence="1">
    <location>
        <begin position="593"/>
        <end position="605"/>
    </location>
</feature>
<keyword evidence="3" id="KW-1185">Reference proteome</keyword>